<keyword evidence="3" id="KW-1185">Reference proteome</keyword>
<keyword evidence="1" id="KW-1133">Transmembrane helix</keyword>
<dbReference type="Pfam" id="PF09578">
    <property type="entry name" value="Spore_YabQ"/>
    <property type="match status" value="1"/>
</dbReference>
<evidence type="ECO:0000313" key="2">
    <source>
        <dbReference type="EMBL" id="NBI30819.1"/>
    </source>
</evidence>
<feature type="transmembrane region" description="Helical" evidence="1">
    <location>
        <begin position="30"/>
        <end position="50"/>
    </location>
</feature>
<gene>
    <name evidence="2" type="primary">yabQ</name>
    <name evidence="2" type="ORF">ERL59_17860</name>
</gene>
<name>A0A6N9Q7P0_9BACL</name>
<protein>
    <submittedName>
        <fullName evidence="2">Spore cortex biosynthesis protein YabQ</fullName>
    </submittedName>
</protein>
<keyword evidence="1" id="KW-0812">Transmembrane</keyword>
<comment type="caution">
    <text evidence="2">The sequence shown here is derived from an EMBL/GenBank/DDBJ whole genome shotgun (WGS) entry which is preliminary data.</text>
</comment>
<organism evidence="2 3">
    <name type="scientific">Chengkuizengella marina</name>
    <dbReference type="NCBI Taxonomy" id="2507566"/>
    <lineage>
        <taxon>Bacteria</taxon>
        <taxon>Bacillati</taxon>
        <taxon>Bacillota</taxon>
        <taxon>Bacilli</taxon>
        <taxon>Bacillales</taxon>
        <taxon>Paenibacillaceae</taxon>
        <taxon>Chengkuizengella</taxon>
    </lineage>
</organism>
<sequence length="171" mass="20704">MMIISGMMLGIIYDIYRVVASQIYFRRWLISSLDVVYWILSTLFVFRMLYLSNSGEVRFYVFLGLTLGIIFHYVYFSPLTIKIIILVIRWIKALIHFVKKLFSIFIIIPIKMIYRCILILLGIIMAISIFLCKFMLQLLYPIWRVLKWLLKPFKTNILKWFRPILKRFTRR</sequence>
<accession>A0A6N9Q7P0</accession>
<dbReference type="Proteomes" id="UP000448943">
    <property type="component" value="Unassembled WGS sequence"/>
</dbReference>
<reference evidence="2 3" key="1">
    <citation type="submission" date="2019-01" db="EMBL/GenBank/DDBJ databases">
        <title>Chengkuizengella sp. nov., isolated from deep-sea sediment of East Pacific Ocean.</title>
        <authorList>
            <person name="Yang J."/>
            <person name="Lai Q."/>
            <person name="Shao Z."/>
        </authorList>
    </citation>
    <scope>NUCLEOTIDE SEQUENCE [LARGE SCALE GENOMIC DNA]</scope>
    <source>
        <strain evidence="2 3">YPA3-1-1</strain>
    </source>
</reference>
<feature type="transmembrane region" description="Helical" evidence="1">
    <location>
        <begin position="118"/>
        <end position="143"/>
    </location>
</feature>
<dbReference type="AlphaFoldDB" id="A0A6N9Q7P0"/>
<evidence type="ECO:0000256" key="1">
    <source>
        <dbReference type="SAM" id="Phobius"/>
    </source>
</evidence>
<evidence type="ECO:0000313" key="3">
    <source>
        <dbReference type="Proteomes" id="UP000448943"/>
    </source>
</evidence>
<dbReference type="EMBL" id="SIJB01000042">
    <property type="protein sequence ID" value="NBI30819.1"/>
    <property type="molecule type" value="Genomic_DNA"/>
</dbReference>
<feature type="transmembrane region" description="Helical" evidence="1">
    <location>
        <begin position="57"/>
        <end position="75"/>
    </location>
</feature>
<dbReference type="InterPro" id="IPR019074">
    <property type="entry name" value="YabQ"/>
</dbReference>
<proteinExistence type="predicted"/>
<feature type="transmembrane region" description="Helical" evidence="1">
    <location>
        <begin position="81"/>
        <end position="98"/>
    </location>
</feature>
<keyword evidence="1" id="KW-0472">Membrane</keyword>
<dbReference type="NCBIfam" id="TIGR02893">
    <property type="entry name" value="spore_yabQ"/>
    <property type="match status" value="1"/>
</dbReference>